<dbReference type="HOGENOM" id="CLU_2880749_0_0_5"/>
<reference evidence="1 2" key="1">
    <citation type="submission" date="2008-03" db="EMBL/GenBank/DDBJ databases">
        <title>Complete sequence of chromosome of Methylobacterium radiotolerans JCM 2831.</title>
        <authorList>
            <consortium name="US DOE Joint Genome Institute"/>
            <person name="Copeland A."/>
            <person name="Lucas S."/>
            <person name="Lapidus A."/>
            <person name="Glavina del Rio T."/>
            <person name="Dalin E."/>
            <person name="Tice H."/>
            <person name="Bruce D."/>
            <person name="Goodwin L."/>
            <person name="Pitluck S."/>
            <person name="Kiss H."/>
            <person name="Brettin T."/>
            <person name="Detter J.C."/>
            <person name="Han C."/>
            <person name="Kuske C.R."/>
            <person name="Schmutz J."/>
            <person name="Larimer F."/>
            <person name="Land M."/>
            <person name="Hauser L."/>
            <person name="Kyrpides N."/>
            <person name="Mikhailova N."/>
            <person name="Marx C.J."/>
            <person name="Richardson P."/>
        </authorList>
    </citation>
    <scope>NUCLEOTIDE SEQUENCE [LARGE SCALE GENOMIC DNA]</scope>
    <source>
        <strain evidence="2">ATCC 27329 / DSM 1819 / JCM 2831 / NBRC 15690 / NCIMB 10815 / 0-1</strain>
    </source>
</reference>
<protein>
    <submittedName>
        <fullName evidence="1">Uncharacterized protein</fullName>
    </submittedName>
</protein>
<dbReference type="eggNOG" id="ENOG5031267">
    <property type="taxonomic scope" value="Bacteria"/>
</dbReference>
<accession>B1M6Y3</accession>
<dbReference type="EMBL" id="CP001001">
    <property type="protein sequence ID" value="ACB26642.1"/>
    <property type="molecule type" value="Genomic_DNA"/>
</dbReference>
<name>B1M6Y3_METRJ</name>
<gene>
    <name evidence="1" type="ordered locus">Mrad2831_4676</name>
</gene>
<organism evidence="1 2">
    <name type="scientific">Methylobacterium radiotolerans (strain ATCC 27329 / DSM 1819 / JCM 2831 / NBRC 15690 / NCIMB 10815 / 0-1)</name>
    <dbReference type="NCBI Taxonomy" id="426355"/>
    <lineage>
        <taxon>Bacteria</taxon>
        <taxon>Pseudomonadati</taxon>
        <taxon>Pseudomonadota</taxon>
        <taxon>Alphaproteobacteria</taxon>
        <taxon>Hyphomicrobiales</taxon>
        <taxon>Methylobacteriaceae</taxon>
        <taxon>Methylobacterium</taxon>
    </lineage>
</organism>
<dbReference type="RefSeq" id="WP_012321595.1">
    <property type="nucleotide sequence ID" value="NC_010505.1"/>
</dbReference>
<sequence>MFALPPSASEMGDLQPLADAIDALCEILDGDREILIEGLTEIVRRQVVFEELRRDISRVVAQD</sequence>
<dbReference type="Proteomes" id="UP000006589">
    <property type="component" value="Chromosome"/>
</dbReference>
<dbReference type="AlphaFoldDB" id="B1M6Y3"/>
<dbReference type="KEGG" id="mrd:Mrad2831_4676"/>
<dbReference type="OrthoDB" id="8001392at2"/>
<evidence type="ECO:0000313" key="2">
    <source>
        <dbReference type="Proteomes" id="UP000006589"/>
    </source>
</evidence>
<proteinExistence type="predicted"/>
<evidence type="ECO:0000313" key="1">
    <source>
        <dbReference type="EMBL" id="ACB26642.1"/>
    </source>
</evidence>
<dbReference type="GeneID" id="6140744"/>